<proteinExistence type="predicted"/>
<evidence type="ECO:0000313" key="4">
    <source>
        <dbReference type="Proteomes" id="UP000799750"/>
    </source>
</evidence>
<protein>
    <submittedName>
        <fullName evidence="3">Uncharacterized protein</fullName>
    </submittedName>
</protein>
<evidence type="ECO:0000256" key="1">
    <source>
        <dbReference type="SAM" id="MobiDB-lite"/>
    </source>
</evidence>
<feature type="signal peptide" evidence="2">
    <location>
        <begin position="1"/>
        <end position="17"/>
    </location>
</feature>
<dbReference type="Proteomes" id="UP000799750">
    <property type="component" value="Unassembled WGS sequence"/>
</dbReference>
<feature type="compositionally biased region" description="Basic and acidic residues" evidence="1">
    <location>
        <begin position="96"/>
        <end position="111"/>
    </location>
</feature>
<organism evidence="3 4">
    <name type="scientific">Lophium mytilinum</name>
    <dbReference type="NCBI Taxonomy" id="390894"/>
    <lineage>
        <taxon>Eukaryota</taxon>
        <taxon>Fungi</taxon>
        <taxon>Dikarya</taxon>
        <taxon>Ascomycota</taxon>
        <taxon>Pezizomycotina</taxon>
        <taxon>Dothideomycetes</taxon>
        <taxon>Pleosporomycetidae</taxon>
        <taxon>Mytilinidiales</taxon>
        <taxon>Mytilinidiaceae</taxon>
        <taxon>Lophium</taxon>
    </lineage>
</organism>
<feature type="chain" id="PRO_5025623495" evidence="2">
    <location>
        <begin position="18"/>
        <end position="118"/>
    </location>
</feature>
<name>A0A6A6QLH7_9PEZI</name>
<keyword evidence="2" id="KW-0732">Signal</keyword>
<sequence length="118" mass="13311">MLTKTFIVALLSYIVIAVPVSFAEERSQCARNEGQVLTKPFETYSEFAATGKRDEVESGGQWKREHLEGDHIEALPFHVDTSLSQHNKVEGGGQWKRQEEVEGGGDWKRDEFEEGGQQ</sequence>
<accession>A0A6A6QLH7</accession>
<reference evidence="3" key="1">
    <citation type="journal article" date="2020" name="Stud. Mycol.">
        <title>101 Dothideomycetes genomes: a test case for predicting lifestyles and emergence of pathogens.</title>
        <authorList>
            <person name="Haridas S."/>
            <person name="Albert R."/>
            <person name="Binder M."/>
            <person name="Bloem J."/>
            <person name="Labutti K."/>
            <person name="Salamov A."/>
            <person name="Andreopoulos B."/>
            <person name="Baker S."/>
            <person name="Barry K."/>
            <person name="Bills G."/>
            <person name="Bluhm B."/>
            <person name="Cannon C."/>
            <person name="Castanera R."/>
            <person name="Culley D."/>
            <person name="Daum C."/>
            <person name="Ezra D."/>
            <person name="Gonzalez J."/>
            <person name="Henrissat B."/>
            <person name="Kuo A."/>
            <person name="Liang C."/>
            <person name="Lipzen A."/>
            <person name="Lutzoni F."/>
            <person name="Magnuson J."/>
            <person name="Mondo S."/>
            <person name="Nolan M."/>
            <person name="Ohm R."/>
            <person name="Pangilinan J."/>
            <person name="Park H.-J."/>
            <person name="Ramirez L."/>
            <person name="Alfaro M."/>
            <person name="Sun H."/>
            <person name="Tritt A."/>
            <person name="Yoshinaga Y."/>
            <person name="Zwiers L.-H."/>
            <person name="Turgeon B."/>
            <person name="Goodwin S."/>
            <person name="Spatafora J."/>
            <person name="Crous P."/>
            <person name="Grigoriev I."/>
        </authorList>
    </citation>
    <scope>NUCLEOTIDE SEQUENCE</scope>
    <source>
        <strain evidence="3">CBS 269.34</strain>
    </source>
</reference>
<gene>
    <name evidence="3" type="ORF">BU16DRAFT_564209</name>
</gene>
<feature type="region of interest" description="Disordered" evidence="1">
    <location>
        <begin position="83"/>
        <end position="118"/>
    </location>
</feature>
<keyword evidence="4" id="KW-1185">Reference proteome</keyword>
<dbReference type="OrthoDB" id="10414569at2759"/>
<evidence type="ECO:0000256" key="2">
    <source>
        <dbReference type="SAM" id="SignalP"/>
    </source>
</evidence>
<evidence type="ECO:0000313" key="3">
    <source>
        <dbReference type="EMBL" id="KAF2492906.1"/>
    </source>
</evidence>
<dbReference type="EMBL" id="MU004193">
    <property type="protein sequence ID" value="KAF2492906.1"/>
    <property type="molecule type" value="Genomic_DNA"/>
</dbReference>
<dbReference type="AlphaFoldDB" id="A0A6A6QLH7"/>